<accession>A0ACB8ZTM2</accession>
<dbReference type="Proteomes" id="UP001055811">
    <property type="component" value="Linkage Group LG08"/>
</dbReference>
<evidence type="ECO:0000313" key="1">
    <source>
        <dbReference type="EMBL" id="KAI3701339.1"/>
    </source>
</evidence>
<organism evidence="1 2">
    <name type="scientific">Cichorium intybus</name>
    <name type="common">Chicory</name>
    <dbReference type="NCBI Taxonomy" id="13427"/>
    <lineage>
        <taxon>Eukaryota</taxon>
        <taxon>Viridiplantae</taxon>
        <taxon>Streptophyta</taxon>
        <taxon>Embryophyta</taxon>
        <taxon>Tracheophyta</taxon>
        <taxon>Spermatophyta</taxon>
        <taxon>Magnoliopsida</taxon>
        <taxon>eudicotyledons</taxon>
        <taxon>Gunneridae</taxon>
        <taxon>Pentapetalae</taxon>
        <taxon>asterids</taxon>
        <taxon>campanulids</taxon>
        <taxon>Asterales</taxon>
        <taxon>Asteraceae</taxon>
        <taxon>Cichorioideae</taxon>
        <taxon>Cichorieae</taxon>
        <taxon>Cichoriinae</taxon>
        <taxon>Cichorium</taxon>
    </lineage>
</organism>
<proteinExistence type="predicted"/>
<keyword evidence="2" id="KW-1185">Reference proteome</keyword>
<name>A0ACB8ZTM2_CICIN</name>
<evidence type="ECO:0000313" key="2">
    <source>
        <dbReference type="Proteomes" id="UP001055811"/>
    </source>
</evidence>
<reference evidence="2" key="1">
    <citation type="journal article" date="2022" name="Mol. Ecol. Resour.">
        <title>The genomes of chicory, endive, great burdock and yacon provide insights into Asteraceae palaeo-polyploidization history and plant inulin production.</title>
        <authorList>
            <person name="Fan W."/>
            <person name="Wang S."/>
            <person name="Wang H."/>
            <person name="Wang A."/>
            <person name="Jiang F."/>
            <person name="Liu H."/>
            <person name="Zhao H."/>
            <person name="Xu D."/>
            <person name="Zhang Y."/>
        </authorList>
    </citation>
    <scope>NUCLEOTIDE SEQUENCE [LARGE SCALE GENOMIC DNA]</scope>
    <source>
        <strain evidence="2">cv. Punajuju</strain>
    </source>
</reference>
<protein>
    <submittedName>
        <fullName evidence="1">Uncharacterized protein</fullName>
    </submittedName>
</protein>
<reference evidence="1 2" key="2">
    <citation type="journal article" date="2022" name="Mol. Ecol. Resour.">
        <title>The genomes of chicory, endive, great burdock and yacon provide insights into Asteraceae paleo-polyploidization history and plant inulin production.</title>
        <authorList>
            <person name="Fan W."/>
            <person name="Wang S."/>
            <person name="Wang H."/>
            <person name="Wang A."/>
            <person name="Jiang F."/>
            <person name="Liu H."/>
            <person name="Zhao H."/>
            <person name="Xu D."/>
            <person name="Zhang Y."/>
        </authorList>
    </citation>
    <scope>NUCLEOTIDE SEQUENCE [LARGE SCALE GENOMIC DNA]</scope>
    <source>
        <strain evidence="2">cv. Punajuju</strain>
        <tissue evidence="1">Leaves</tissue>
    </source>
</reference>
<comment type="caution">
    <text evidence="1">The sequence shown here is derived from an EMBL/GenBank/DDBJ whole genome shotgun (WGS) entry which is preliminary data.</text>
</comment>
<dbReference type="EMBL" id="CM042016">
    <property type="protein sequence ID" value="KAI3701339.1"/>
    <property type="molecule type" value="Genomic_DNA"/>
</dbReference>
<gene>
    <name evidence="1" type="ORF">L2E82_45993</name>
</gene>
<sequence length="156" mass="17213">MRRSFTSSFTLIGSSSFPIFIRLEAGAMVLAGRVIIRIDDFDKINDQDRVVINEVMEQQTVTISKVGIHASLNGRCSVVATANLIYGTKVASGSAKQHRRPRGFAAAAIGVSTITTTINSNPKGGRNEREKEKEQTKLRERHRRAITSRMLAGLRQ</sequence>